<dbReference type="HOGENOM" id="CLU_1694261_0_0_5"/>
<reference evidence="2" key="1">
    <citation type="journal article" date="2014" name="Stand. Genomic Sci.">
        <title>Genome sequence of the exopolysaccharide-producing Salipiger mucosus type strain (DSM 16094(T)), a moderately halophilic member of the Roseobacter clade.</title>
        <authorList>
            <person name="Riedel T."/>
            <person name="Spring S."/>
            <person name="Fiebig A."/>
            <person name="Petersen J."/>
            <person name="Kyrpides N.C."/>
            <person name="Goker M."/>
            <person name="Klenk H.P."/>
        </authorList>
    </citation>
    <scope>NUCLEOTIDE SEQUENCE [LARGE SCALE GENOMIC DNA]</scope>
    <source>
        <strain evidence="2">DSM 16094</strain>
    </source>
</reference>
<dbReference type="RefSeq" id="WP_020042417.1">
    <property type="nucleotide sequence ID" value="NZ_KE557286.1"/>
</dbReference>
<keyword evidence="2" id="KW-1185">Reference proteome</keyword>
<accession>S9RPG9</accession>
<organism evidence="1 2">
    <name type="scientific">Salipiger mucosus DSM 16094</name>
    <dbReference type="NCBI Taxonomy" id="1123237"/>
    <lineage>
        <taxon>Bacteria</taxon>
        <taxon>Pseudomonadati</taxon>
        <taxon>Pseudomonadota</taxon>
        <taxon>Alphaproteobacteria</taxon>
        <taxon>Rhodobacterales</taxon>
        <taxon>Roseobacteraceae</taxon>
        <taxon>Salipiger</taxon>
    </lineage>
</organism>
<evidence type="ECO:0000313" key="2">
    <source>
        <dbReference type="Proteomes" id="UP000015347"/>
    </source>
</evidence>
<protein>
    <submittedName>
        <fullName evidence="1">Uncharacterized protein</fullName>
    </submittedName>
</protein>
<dbReference type="AlphaFoldDB" id="S9RPG9"/>
<dbReference type="EMBL" id="APVH01000064">
    <property type="protein sequence ID" value="EPX75934.1"/>
    <property type="molecule type" value="Genomic_DNA"/>
</dbReference>
<gene>
    <name evidence="1" type="ORF">Salmuc_02330</name>
</gene>
<sequence length="155" mass="17258">MLITLDSDWQGPAWPGPHCLVLQPGQAVPGGEGLRLFRFLEETRSPLRVIREVVLRAARFRQLGDGAFLFAADAVPPEELAALLERCEDAPHTAEMTQDDAGQIARLVLGADVLGNPLFLPFFRNLAEAEKQDAEAVFEQLRFHLVPWDEEEAGW</sequence>
<name>S9RPG9_9RHOB</name>
<evidence type="ECO:0000313" key="1">
    <source>
        <dbReference type="EMBL" id="EPX75934.1"/>
    </source>
</evidence>
<comment type="caution">
    <text evidence="1">The sequence shown here is derived from an EMBL/GenBank/DDBJ whole genome shotgun (WGS) entry which is preliminary data.</text>
</comment>
<proteinExistence type="predicted"/>
<dbReference type="STRING" id="1123237.Salmuc_02330"/>
<dbReference type="Proteomes" id="UP000015347">
    <property type="component" value="Unassembled WGS sequence"/>
</dbReference>